<organism evidence="1 2">
    <name type="scientific">Streptacidiphilus alkalitolerans</name>
    <dbReference type="NCBI Taxonomy" id="3342712"/>
    <lineage>
        <taxon>Bacteria</taxon>
        <taxon>Bacillati</taxon>
        <taxon>Actinomycetota</taxon>
        <taxon>Actinomycetes</taxon>
        <taxon>Kitasatosporales</taxon>
        <taxon>Streptomycetaceae</taxon>
        <taxon>Streptacidiphilus</taxon>
    </lineage>
</organism>
<dbReference type="Proteomes" id="UP001592582">
    <property type="component" value="Unassembled WGS sequence"/>
</dbReference>
<gene>
    <name evidence="1" type="ORF">ACEZDG_25220</name>
</gene>
<reference evidence="1 2" key="1">
    <citation type="submission" date="2024-09" db="EMBL/GenBank/DDBJ databases">
        <authorList>
            <person name="Lee S.D."/>
        </authorList>
    </citation>
    <scope>NUCLEOTIDE SEQUENCE [LARGE SCALE GENOMIC DNA]</scope>
    <source>
        <strain evidence="1 2">N1-1</strain>
    </source>
</reference>
<keyword evidence="2" id="KW-1185">Reference proteome</keyword>
<dbReference type="PROSITE" id="PS51819">
    <property type="entry name" value="VOC"/>
    <property type="match status" value="1"/>
</dbReference>
<dbReference type="EMBL" id="JBHEZX010000012">
    <property type="protein sequence ID" value="MFC1412575.1"/>
    <property type="molecule type" value="Genomic_DNA"/>
</dbReference>
<dbReference type="Pfam" id="PF00903">
    <property type="entry name" value="Glyoxalase"/>
    <property type="match status" value="1"/>
</dbReference>
<accession>A0ABV6VFR3</accession>
<comment type="caution">
    <text evidence="1">The sequence shown here is derived from an EMBL/GenBank/DDBJ whole genome shotgun (WGS) entry which is preliminary data.</text>
</comment>
<dbReference type="SUPFAM" id="SSF54593">
    <property type="entry name" value="Glyoxalase/Bleomycin resistance protein/Dihydroxybiphenyl dioxygenase"/>
    <property type="match status" value="1"/>
</dbReference>
<dbReference type="InterPro" id="IPR004360">
    <property type="entry name" value="Glyas_Fos-R_dOase_dom"/>
</dbReference>
<evidence type="ECO:0000313" key="2">
    <source>
        <dbReference type="Proteomes" id="UP001592582"/>
    </source>
</evidence>
<evidence type="ECO:0000313" key="1">
    <source>
        <dbReference type="EMBL" id="MFC1412575.1"/>
    </source>
</evidence>
<protein>
    <submittedName>
        <fullName evidence="1">VOC family protein</fullName>
    </submittedName>
</protein>
<dbReference type="Gene3D" id="3.10.180.10">
    <property type="entry name" value="2,3-Dihydroxybiphenyl 1,2-Dioxygenase, domain 1"/>
    <property type="match status" value="1"/>
</dbReference>
<name>A0ABV6VFR3_9ACTN</name>
<sequence length="122" mass="13246">MSVARVGFVGMRTERFAETVHLLREVMGVPVEREGPDAVGFRMADGALLEVYSTEDEFHAFFTTGPVVGFEVDDFDRARADMRAAGVRFLGAPQHDAGVSWQHFRSPDGTVCEIIGPGAGNS</sequence>
<proteinExistence type="predicted"/>
<dbReference type="InterPro" id="IPR029068">
    <property type="entry name" value="Glyas_Bleomycin-R_OHBP_Dase"/>
</dbReference>
<dbReference type="InterPro" id="IPR037523">
    <property type="entry name" value="VOC_core"/>
</dbReference>